<accession>A0A9N8E0I1</accession>
<dbReference type="Pfam" id="PF13650">
    <property type="entry name" value="Asp_protease_2"/>
    <property type="match status" value="1"/>
</dbReference>
<sequence>MPSVHSKFMDEEAEQRKKVAKMWAPAISFFSDKRRKGKSSQGDEDEDSTNVRTFSVPLDPDTPEDDDKKKQYYTVKLPVFEMGDTPEEWCEWRFNIDDLIKTLGYTKTAQIVRVQRSLLKGKSAELYQSFYNKRFARKVEKEDRQRMALNKVLNDMALKIFADGAWAARSQKRYMRNNLFMGNMDPEKFADRLEKLNDYLKYFPIDKVEMEHPPNKKLDWDELVDIMDYSTPRRWHPLMLSQGKQPHLFTSFNEAVTYYQRLYKADLLSRKLSEANGFNGGNNGGGGGGPGGGGGRKRHRGHNKEANNSTKERTPCNTCGKMHRGKCWHSKDSGSGDRPNKRAKFHSNKNKSKPQSSHVMIETKDLKKLVANQAKRARQDEEESVSSFDNILASLTIAGDNKDKTQGKHCLQIDCESSTCTDCTDIDDDLPPLMPRLSTAYSDDEDNDSNSSSSNNTFSSNEQPEQLSPFYEDIRRPKKKVKTGHYTAKVLVQIMNRNEEIVPARALLDTGTSSTLILKEFVRKGRAGYKGKKVQWNTLGGQFETKQRALVDFKFPELDANKTVTWVANVDDVHPSSNMAYDIIIGMDLMTELGIYVDTEEKVIVWKDSTVPLKQRGQLSESHFMEALYHMNVEAPILQEAESRQKRILDANYSSVDIDEN</sequence>
<comment type="caution">
    <text evidence="2">The sequence shown here is derived from an EMBL/GenBank/DDBJ whole genome shotgun (WGS) entry which is preliminary data.</text>
</comment>
<feature type="compositionally biased region" description="Gly residues" evidence="1">
    <location>
        <begin position="278"/>
        <end position="294"/>
    </location>
</feature>
<dbReference type="Proteomes" id="UP001153069">
    <property type="component" value="Unassembled WGS sequence"/>
</dbReference>
<dbReference type="InterPro" id="IPR001969">
    <property type="entry name" value="Aspartic_peptidase_AS"/>
</dbReference>
<dbReference type="Gene3D" id="2.40.70.10">
    <property type="entry name" value="Acid Proteases"/>
    <property type="match status" value="1"/>
</dbReference>
<protein>
    <submittedName>
        <fullName evidence="2">Uncharacterized protein</fullName>
    </submittedName>
</protein>
<dbReference type="EMBL" id="CAICTM010000439">
    <property type="protein sequence ID" value="CAB9510524.1"/>
    <property type="molecule type" value="Genomic_DNA"/>
</dbReference>
<reference evidence="2" key="1">
    <citation type="submission" date="2020-06" db="EMBL/GenBank/DDBJ databases">
        <authorList>
            <consortium name="Plant Systems Biology data submission"/>
        </authorList>
    </citation>
    <scope>NUCLEOTIDE SEQUENCE</scope>
    <source>
        <strain evidence="2">D6</strain>
    </source>
</reference>
<feature type="compositionally biased region" description="Basic residues" evidence="1">
    <location>
        <begin position="341"/>
        <end position="352"/>
    </location>
</feature>
<evidence type="ECO:0000256" key="1">
    <source>
        <dbReference type="SAM" id="MobiDB-lite"/>
    </source>
</evidence>
<dbReference type="GO" id="GO:0006508">
    <property type="term" value="P:proteolysis"/>
    <property type="evidence" value="ECO:0007669"/>
    <property type="project" value="InterPro"/>
</dbReference>
<gene>
    <name evidence="2" type="ORF">SEMRO_440_G143440.1</name>
</gene>
<dbReference type="GO" id="GO:0004190">
    <property type="term" value="F:aspartic-type endopeptidase activity"/>
    <property type="evidence" value="ECO:0007669"/>
    <property type="project" value="InterPro"/>
</dbReference>
<dbReference type="PROSITE" id="PS00141">
    <property type="entry name" value="ASP_PROTEASE"/>
    <property type="match status" value="1"/>
</dbReference>
<evidence type="ECO:0000313" key="3">
    <source>
        <dbReference type="Proteomes" id="UP001153069"/>
    </source>
</evidence>
<name>A0A9N8E0I1_9STRA</name>
<feature type="region of interest" description="Disordered" evidence="1">
    <location>
        <begin position="434"/>
        <end position="474"/>
    </location>
</feature>
<dbReference type="OrthoDB" id="124034at2759"/>
<feature type="compositionally biased region" description="Low complexity" evidence="1">
    <location>
        <begin position="449"/>
        <end position="461"/>
    </location>
</feature>
<keyword evidence="3" id="KW-1185">Reference proteome</keyword>
<dbReference type="SUPFAM" id="SSF50630">
    <property type="entry name" value="Acid proteases"/>
    <property type="match status" value="1"/>
</dbReference>
<organism evidence="2 3">
    <name type="scientific">Seminavis robusta</name>
    <dbReference type="NCBI Taxonomy" id="568900"/>
    <lineage>
        <taxon>Eukaryota</taxon>
        <taxon>Sar</taxon>
        <taxon>Stramenopiles</taxon>
        <taxon>Ochrophyta</taxon>
        <taxon>Bacillariophyta</taxon>
        <taxon>Bacillariophyceae</taxon>
        <taxon>Bacillariophycidae</taxon>
        <taxon>Naviculales</taxon>
        <taxon>Naviculaceae</taxon>
        <taxon>Seminavis</taxon>
    </lineage>
</organism>
<dbReference type="InterPro" id="IPR021109">
    <property type="entry name" value="Peptidase_aspartic_dom_sf"/>
</dbReference>
<dbReference type="AlphaFoldDB" id="A0A9N8E0I1"/>
<proteinExistence type="predicted"/>
<evidence type="ECO:0000313" key="2">
    <source>
        <dbReference type="EMBL" id="CAB9510524.1"/>
    </source>
</evidence>
<feature type="compositionally biased region" description="Basic and acidic residues" evidence="1">
    <location>
        <begin position="329"/>
        <end position="340"/>
    </location>
</feature>
<feature type="region of interest" description="Disordered" evidence="1">
    <location>
        <begin position="276"/>
        <end position="359"/>
    </location>
</feature>
<feature type="region of interest" description="Disordered" evidence="1">
    <location>
        <begin position="33"/>
        <end position="67"/>
    </location>
</feature>